<dbReference type="RefSeq" id="WP_012327408.1">
    <property type="nucleotide sequence ID" value="NC_010506.1"/>
</dbReference>
<feature type="transmembrane region" description="Helical" evidence="1">
    <location>
        <begin position="84"/>
        <end position="106"/>
    </location>
</feature>
<protein>
    <recommendedName>
        <fullName evidence="4">DUF4149 domain-containing protein</fullName>
    </recommendedName>
</protein>
<keyword evidence="1" id="KW-0812">Transmembrane</keyword>
<accession>B1KP60</accession>
<reference evidence="2 3" key="1">
    <citation type="submission" date="2008-02" db="EMBL/GenBank/DDBJ databases">
        <title>Complete sequence of Shewanella woodyi ATCC 51908.</title>
        <authorList>
            <consortium name="US DOE Joint Genome Institute"/>
            <person name="Copeland A."/>
            <person name="Lucas S."/>
            <person name="Lapidus A."/>
            <person name="Glavina del Rio T."/>
            <person name="Dalin E."/>
            <person name="Tice H."/>
            <person name="Bruce D."/>
            <person name="Goodwin L."/>
            <person name="Pitluck S."/>
            <person name="Sims D."/>
            <person name="Brettin T."/>
            <person name="Detter J.C."/>
            <person name="Han C."/>
            <person name="Kuske C.R."/>
            <person name="Schmutz J."/>
            <person name="Larimer F."/>
            <person name="Land M."/>
            <person name="Hauser L."/>
            <person name="Kyrpides N."/>
            <person name="Lykidis A."/>
            <person name="Zhao J.-S."/>
            <person name="Richardson P."/>
        </authorList>
    </citation>
    <scope>NUCLEOTIDE SEQUENCE [LARGE SCALE GENOMIC DNA]</scope>
    <source>
        <strain evidence="3">ATCC 51908 / MS32</strain>
    </source>
</reference>
<dbReference type="HOGENOM" id="CLU_1739269_0_0_6"/>
<sequence precursor="true">MIRIILILASVLLLAYPLWGVLQPTTYLTELLEEYPLAIETTSVQIQQASALLWISNGILATAFLLMAKFIGSPSTYLAAKWGALLLILYPIIKTVIEVSSATVLYSHLEHSPISLEFSSVKLFYILFGLALYGIIKSQQGLTQPAN</sequence>
<evidence type="ECO:0000313" key="2">
    <source>
        <dbReference type="EMBL" id="ACA89091.1"/>
    </source>
</evidence>
<keyword evidence="1" id="KW-1133">Transmembrane helix</keyword>
<evidence type="ECO:0000313" key="3">
    <source>
        <dbReference type="Proteomes" id="UP000002168"/>
    </source>
</evidence>
<keyword evidence="3" id="KW-1185">Reference proteome</keyword>
<evidence type="ECO:0008006" key="4">
    <source>
        <dbReference type="Google" id="ProtNLM"/>
    </source>
</evidence>
<proteinExistence type="predicted"/>
<gene>
    <name evidence="2" type="ordered locus">Swoo_4842</name>
</gene>
<keyword evidence="1" id="KW-0472">Membrane</keyword>
<dbReference type="KEGG" id="swd:Swoo_4842"/>
<evidence type="ECO:0000256" key="1">
    <source>
        <dbReference type="SAM" id="Phobius"/>
    </source>
</evidence>
<dbReference type="Proteomes" id="UP000002168">
    <property type="component" value="Chromosome"/>
</dbReference>
<name>B1KP60_SHEWM</name>
<dbReference type="eggNOG" id="ENOG5031AA2">
    <property type="taxonomic scope" value="Bacteria"/>
</dbReference>
<feature type="transmembrane region" description="Helical" evidence="1">
    <location>
        <begin position="51"/>
        <end position="72"/>
    </location>
</feature>
<feature type="transmembrane region" description="Helical" evidence="1">
    <location>
        <begin position="118"/>
        <end position="136"/>
    </location>
</feature>
<dbReference type="AlphaFoldDB" id="B1KP60"/>
<organism evidence="2 3">
    <name type="scientific">Shewanella woodyi (strain ATCC 51908 / MS32)</name>
    <dbReference type="NCBI Taxonomy" id="392500"/>
    <lineage>
        <taxon>Bacteria</taxon>
        <taxon>Pseudomonadati</taxon>
        <taxon>Pseudomonadota</taxon>
        <taxon>Gammaproteobacteria</taxon>
        <taxon>Alteromonadales</taxon>
        <taxon>Shewanellaceae</taxon>
        <taxon>Shewanella</taxon>
    </lineage>
</organism>
<dbReference type="EMBL" id="CP000961">
    <property type="protein sequence ID" value="ACA89091.1"/>
    <property type="molecule type" value="Genomic_DNA"/>
</dbReference>